<organism evidence="1 2">
    <name type="scientific">Crenichthys baileyi</name>
    <name type="common">White River springfish</name>
    <dbReference type="NCBI Taxonomy" id="28760"/>
    <lineage>
        <taxon>Eukaryota</taxon>
        <taxon>Metazoa</taxon>
        <taxon>Chordata</taxon>
        <taxon>Craniata</taxon>
        <taxon>Vertebrata</taxon>
        <taxon>Euteleostomi</taxon>
        <taxon>Actinopterygii</taxon>
        <taxon>Neopterygii</taxon>
        <taxon>Teleostei</taxon>
        <taxon>Neoteleostei</taxon>
        <taxon>Acanthomorphata</taxon>
        <taxon>Ovalentaria</taxon>
        <taxon>Atherinomorphae</taxon>
        <taxon>Cyprinodontiformes</taxon>
        <taxon>Goodeidae</taxon>
        <taxon>Crenichthys</taxon>
    </lineage>
</organism>
<sequence length="82" mass="9262">MRISEAQIVIEMIKFSGIHDDSSLCPQMDPTLVFSRPEQPEPPACEMFSKHVGSSAALPAEAPSQLRRLVYKQDWSWSPWTS</sequence>
<dbReference type="Proteomes" id="UP001311232">
    <property type="component" value="Unassembled WGS sequence"/>
</dbReference>
<gene>
    <name evidence="1" type="ORF">CRENBAI_009933</name>
</gene>
<dbReference type="EMBL" id="JAHHUM010000309">
    <property type="protein sequence ID" value="KAK5621324.1"/>
    <property type="molecule type" value="Genomic_DNA"/>
</dbReference>
<evidence type="ECO:0000313" key="1">
    <source>
        <dbReference type="EMBL" id="KAK5621324.1"/>
    </source>
</evidence>
<comment type="caution">
    <text evidence="1">The sequence shown here is derived from an EMBL/GenBank/DDBJ whole genome shotgun (WGS) entry which is preliminary data.</text>
</comment>
<accession>A0AAV9SKI6</accession>
<keyword evidence="2" id="KW-1185">Reference proteome</keyword>
<protein>
    <submittedName>
        <fullName evidence="1">Uncharacterized protein</fullName>
    </submittedName>
</protein>
<proteinExistence type="predicted"/>
<dbReference type="AlphaFoldDB" id="A0AAV9SKI6"/>
<name>A0AAV9SKI6_9TELE</name>
<evidence type="ECO:0000313" key="2">
    <source>
        <dbReference type="Proteomes" id="UP001311232"/>
    </source>
</evidence>
<reference evidence="1 2" key="1">
    <citation type="submission" date="2021-06" db="EMBL/GenBank/DDBJ databases">
        <authorList>
            <person name="Palmer J.M."/>
        </authorList>
    </citation>
    <scope>NUCLEOTIDE SEQUENCE [LARGE SCALE GENOMIC DNA]</scope>
    <source>
        <strain evidence="1 2">MEX-2019</strain>
        <tissue evidence="1">Muscle</tissue>
    </source>
</reference>